<accession>A0A927II84</accession>
<dbReference type="InterPro" id="IPR036849">
    <property type="entry name" value="Enolase-like_C_sf"/>
</dbReference>
<dbReference type="Gene3D" id="3.30.390.10">
    <property type="entry name" value="Enolase-like, N-terminal domain"/>
    <property type="match status" value="1"/>
</dbReference>
<dbReference type="SFLD" id="SFLDF00009">
    <property type="entry name" value="o-succinylbenzoate_synthase"/>
    <property type="match status" value="1"/>
</dbReference>
<keyword evidence="1" id="KW-0479">Metal-binding</keyword>
<dbReference type="InterPro" id="IPR013342">
    <property type="entry name" value="Mandelate_racemase_C"/>
</dbReference>
<dbReference type="GO" id="GO:0009234">
    <property type="term" value="P:menaquinone biosynthetic process"/>
    <property type="evidence" value="ECO:0007669"/>
    <property type="project" value="UniProtKB-UniRule"/>
</dbReference>
<keyword evidence="3 6" id="KW-0456">Lyase</keyword>
<keyword evidence="7" id="KW-1185">Reference proteome</keyword>
<dbReference type="EC" id="4.2.1.113" evidence="4"/>
<dbReference type="SUPFAM" id="SSF51604">
    <property type="entry name" value="Enolase C-terminal domain-like"/>
    <property type="match status" value="1"/>
</dbReference>
<organism evidence="6 7">
    <name type="scientific">Pelagicoccus enzymogenes</name>
    <dbReference type="NCBI Taxonomy" id="2773457"/>
    <lineage>
        <taxon>Bacteria</taxon>
        <taxon>Pseudomonadati</taxon>
        <taxon>Verrucomicrobiota</taxon>
        <taxon>Opitutia</taxon>
        <taxon>Puniceicoccales</taxon>
        <taxon>Pelagicoccaceae</taxon>
        <taxon>Pelagicoccus</taxon>
    </lineage>
</organism>
<dbReference type="Proteomes" id="UP000622317">
    <property type="component" value="Unassembled WGS sequence"/>
</dbReference>
<evidence type="ECO:0000256" key="3">
    <source>
        <dbReference type="ARBA" id="ARBA00023239"/>
    </source>
</evidence>
<comment type="caution">
    <text evidence="6">The sequence shown here is derived from an EMBL/GenBank/DDBJ whole genome shotgun (WGS) entry which is preliminary data.</text>
</comment>
<gene>
    <name evidence="6" type="primary">menC</name>
    <name evidence="6" type="ORF">IEN85_12120</name>
</gene>
<dbReference type="PANTHER" id="PTHR48073:SF2">
    <property type="entry name" value="O-SUCCINYLBENZOATE SYNTHASE"/>
    <property type="match status" value="1"/>
</dbReference>
<evidence type="ECO:0000259" key="5">
    <source>
        <dbReference type="SMART" id="SM00922"/>
    </source>
</evidence>
<reference evidence="6" key="1">
    <citation type="submission" date="2020-09" db="EMBL/GenBank/DDBJ databases">
        <title>Pelagicoccus enzymogenes sp. nov. with an EPS production, isolated from marine sediment.</title>
        <authorList>
            <person name="Feng X."/>
        </authorList>
    </citation>
    <scope>NUCLEOTIDE SEQUENCE</scope>
    <source>
        <strain evidence="6">NFK12</strain>
    </source>
</reference>
<dbReference type="Pfam" id="PF21508">
    <property type="entry name" value="MenC_N"/>
    <property type="match status" value="1"/>
</dbReference>
<evidence type="ECO:0000313" key="7">
    <source>
        <dbReference type="Proteomes" id="UP000622317"/>
    </source>
</evidence>
<proteinExistence type="predicted"/>
<dbReference type="GO" id="GO:0046872">
    <property type="term" value="F:metal ion binding"/>
    <property type="evidence" value="ECO:0007669"/>
    <property type="project" value="UniProtKB-KW"/>
</dbReference>
<dbReference type="InterPro" id="IPR041338">
    <property type="entry name" value="OSBS_N"/>
</dbReference>
<keyword evidence="2" id="KW-0460">Magnesium</keyword>
<evidence type="ECO:0000256" key="2">
    <source>
        <dbReference type="ARBA" id="ARBA00022842"/>
    </source>
</evidence>
<name>A0A927II84_9BACT</name>
<dbReference type="AlphaFoldDB" id="A0A927II84"/>
<protein>
    <recommendedName>
        <fullName evidence="4">o-succinylbenzoate synthase</fullName>
        <ecNumber evidence="4">4.2.1.113</ecNumber>
    </recommendedName>
</protein>
<dbReference type="SUPFAM" id="SSF54826">
    <property type="entry name" value="Enolase N-terminal domain-like"/>
    <property type="match status" value="1"/>
</dbReference>
<dbReference type="GO" id="GO:0043748">
    <property type="term" value="F:O-succinylbenzoate synthase activity"/>
    <property type="evidence" value="ECO:0007669"/>
    <property type="project" value="UniProtKB-EC"/>
</dbReference>
<dbReference type="SMART" id="SM00922">
    <property type="entry name" value="MR_MLE"/>
    <property type="match status" value="1"/>
</dbReference>
<dbReference type="EMBL" id="JACYFG010000035">
    <property type="protein sequence ID" value="MBD5780240.1"/>
    <property type="molecule type" value="Genomic_DNA"/>
</dbReference>
<feature type="domain" description="Mandelate racemase/muconate lactonizing enzyme C-terminal" evidence="5">
    <location>
        <begin position="119"/>
        <end position="215"/>
    </location>
</feature>
<dbReference type="PANTHER" id="PTHR48073">
    <property type="entry name" value="O-SUCCINYLBENZOATE SYNTHASE-RELATED"/>
    <property type="match status" value="1"/>
</dbReference>
<evidence type="ECO:0000256" key="4">
    <source>
        <dbReference type="NCBIfam" id="TIGR01927"/>
    </source>
</evidence>
<dbReference type="NCBIfam" id="TIGR01927">
    <property type="entry name" value="menC_gam_Gplu"/>
    <property type="match status" value="1"/>
</dbReference>
<dbReference type="SFLD" id="SFLDG00180">
    <property type="entry name" value="muconate_cycloisomerase"/>
    <property type="match status" value="1"/>
</dbReference>
<dbReference type="InterPro" id="IPR029065">
    <property type="entry name" value="Enolase_C-like"/>
</dbReference>
<evidence type="ECO:0000313" key="6">
    <source>
        <dbReference type="EMBL" id="MBD5780240.1"/>
    </source>
</evidence>
<dbReference type="Pfam" id="PF13378">
    <property type="entry name" value="MR_MLE_C"/>
    <property type="match status" value="1"/>
</dbReference>
<dbReference type="SFLD" id="SFLDS00001">
    <property type="entry name" value="Enolase"/>
    <property type="match status" value="1"/>
</dbReference>
<evidence type="ECO:0000256" key="1">
    <source>
        <dbReference type="ARBA" id="ARBA00022723"/>
    </source>
</evidence>
<sequence length="332" mass="36765">MHRFQYKAYRRRFAGDFSNAKERFATREGILIRMEDGDGRVGFGEVAPIPSFGTESFASALGVAESLQEKVEVEQALAELGGYPCFSWAMESALDMIAREGHWTELAKPRPVCGLVSDINNLAEIEEKLSLHYQCLKFKIGKGALLDELKALDRVVDASDGKVGIRLDANGMLDYRTAAAWLERTAELPVEFIEQVLPRGEEREMRRLAGDFPTALALDESVASVDDLKRWRDEQWEGLYVIKPSLCGRLSDLEAELQGEASDCVFSSSLETMVGAANAIEFAIRQKGLERALGFGVERLFADRNIGLELGPFLQNGGLPSSGSFESLWNLT</sequence>
<dbReference type="InterPro" id="IPR029017">
    <property type="entry name" value="Enolase-like_N"/>
</dbReference>
<dbReference type="RefSeq" id="WP_191617351.1">
    <property type="nucleotide sequence ID" value="NZ_JACYFG010000035.1"/>
</dbReference>
<dbReference type="Gene3D" id="3.20.20.120">
    <property type="entry name" value="Enolase-like C-terminal domain"/>
    <property type="match status" value="1"/>
</dbReference>